<evidence type="ECO:0000313" key="3">
    <source>
        <dbReference type="Proteomes" id="UP000198857"/>
    </source>
</evidence>
<dbReference type="AlphaFoldDB" id="A0A1I5SDY1"/>
<feature type="compositionally biased region" description="Basic and acidic residues" evidence="1">
    <location>
        <begin position="88"/>
        <end position="100"/>
    </location>
</feature>
<keyword evidence="3" id="KW-1185">Reference proteome</keyword>
<protein>
    <submittedName>
        <fullName evidence="2">Uncharacterized protein</fullName>
    </submittedName>
</protein>
<dbReference type="Proteomes" id="UP000198857">
    <property type="component" value="Unassembled WGS sequence"/>
</dbReference>
<dbReference type="STRING" id="1523247.SAMN05660464_3938"/>
<accession>A0A1I5SDY1</accession>
<evidence type="ECO:0000256" key="1">
    <source>
        <dbReference type="SAM" id="MobiDB-lite"/>
    </source>
</evidence>
<proteinExistence type="predicted"/>
<name>A0A1I5SDY1_9ACTN</name>
<dbReference type="EMBL" id="FOWQ01000007">
    <property type="protein sequence ID" value="SFP68958.1"/>
    <property type="molecule type" value="Genomic_DNA"/>
</dbReference>
<sequence length="150" mass="15215">MRAVCQGELAQAAEHDGARTVAAALAPVLSAGNTARAAAQDVDLVEVDAALAVVAAVEPHREVTEVVAGYLARLDPDRSRRYAGRSPEGAHGRDAIDPGAHRGARRTPPASRLGGDRSTVLGGLPAGVPAARPAALPVARLPGRSTLTAV</sequence>
<feature type="region of interest" description="Disordered" evidence="1">
    <location>
        <begin position="77"/>
        <end position="125"/>
    </location>
</feature>
<gene>
    <name evidence="2" type="ORF">SAMN05660464_3938</name>
</gene>
<evidence type="ECO:0000313" key="2">
    <source>
        <dbReference type="EMBL" id="SFP68958.1"/>
    </source>
</evidence>
<reference evidence="3" key="1">
    <citation type="submission" date="2016-10" db="EMBL/GenBank/DDBJ databases">
        <authorList>
            <person name="Varghese N."/>
            <person name="Submissions S."/>
        </authorList>
    </citation>
    <scope>NUCLEOTIDE SEQUENCE [LARGE SCALE GENOMIC DNA]</scope>
    <source>
        <strain evidence="3">DSM 44208</strain>
    </source>
</reference>
<organism evidence="2 3">
    <name type="scientific">Geodermatophilus dictyosporus</name>
    <dbReference type="NCBI Taxonomy" id="1523247"/>
    <lineage>
        <taxon>Bacteria</taxon>
        <taxon>Bacillati</taxon>
        <taxon>Actinomycetota</taxon>
        <taxon>Actinomycetes</taxon>
        <taxon>Geodermatophilales</taxon>
        <taxon>Geodermatophilaceae</taxon>
        <taxon>Geodermatophilus</taxon>
    </lineage>
</organism>